<proteinExistence type="predicted"/>
<dbReference type="AlphaFoldDB" id="A0AAW1YP76"/>
<keyword evidence="1" id="KW-0812">Transmembrane</keyword>
<organism evidence="2 3">
    <name type="scientific">Rubus argutus</name>
    <name type="common">Southern blackberry</name>
    <dbReference type="NCBI Taxonomy" id="59490"/>
    <lineage>
        <taxon>Eukaryota</taxon>
        <taxon>Viridiplantae</taxon>
        <taxon>Streptophyta</taxon>
        <taxon>Embryophyta</taxon>
        <taxon>Tracheophyta</taxon>
        <taxon>Spermatophyta</taxon>
        <taxon>Magnoliopsida</taxon>
        <taxon>eudicotyledons</taxon>
        <taxon>Gunneridae</taxon>
        <taxon>Pentapetalae</taxon>
        <taxon>rosids</taxon>
        <taxon>fabids</taxon>
        <taxon>Rosales</taxon>
        <taxon>Rosaceae</taxon>
        <taxon>Rosoideae</taxon>
        <taxon>Rosoideae incertae sedis</taxon>
        <taxon>Rubus</taxon>
    </lineage>
</organism>
<dbReference type="EMBL" id="JBEDUW010000001">
    <property type="protein sequence ID" value="KAK9950493.1"/>
    <property type="molecule type" value="Genomic_DNA"/>
</dbReference>
<keyword evidence="1" id="KW-1133">Transmembrane helix</keyword>
<protein>
    <submittedName>
        <fullName evidence="2">Uncharacterized protein</fullName>
    </submittedName>
</protein>
<comment type="caution">
    <text evidence="2">The sequence shown here is derived from an EMBL/GenBank/DDBJ whole genome shotgun (WGS) entry which is preliminary data.</text>
</comment>
<keyword evidence="1" id="KW-0472">Membrane</keyword>
<sequence length="115" mass="12638">MRFSTVWGLTLILLGLLFVIDFIDLLRAGLGLGCYGGFGGGVLFGVVGRLSALIEAQALCYREIASCSNHMFLRYDSSLPGDGLVCAWLILYMIAQHIGSRSWELPVLAVKKVWR</sequence>
<name>A0AAW1YP76_RUBAR</name>
<accession>A0AAW1YP76</accession>
<feature type="transmembrane region" description="Helical" evidence="1">
    <location>
        <begin position="6"/>
        <end position="23"/>
    </location>
</feature>
<reference evidence="2 3" key="1">
    <citation type="journal article" date="2023" name="G3 (Bethesda)">
        <title>A chromosome-length genome assembly and annotation of blackberry (Rubus argutus, cv. 'Hillquist').</title>
        <authorList>
            <person name="Bruna T."/>
            <person name="Aryal R."/>
            <person name="Dudchenko O."/>
            <person name="Sargent D.J."/>
            <person name="Mead D."/>
            <person name="Buti M."/>
            <person name="Cavallini A."/>
            <person name="Hytonen T."/>
            <person name="Andres J."/>
            <person name="Pham M."/>
            <person name="Weisz D."/>
            <person name="Mascagni F."/>
            <person name="Usai G."/>
            <person name="Natali L."/>
            <person name="Bassil N."/>
            <person name="Fernandez G.E."/>
            <person name="Lomsadze A."/>
            <person name="Armour M."/>
            <person name="Olukolu B."/>
            <person name="Poorten T."/>
            <person name="Britton C."/>
            <person name="Davik J."/>
            <person name="Ashrafi H."/>
            <person name="Aiden E.L."/>
            <person name="Borodovsky M."/>
            <person name="Worthington M."/>
        </authorList>
    </citation>
    <scope>NUCLEOTIDE SEQUENCE [LARGE SCALE GENOMIC DNA]</scope>
    <source>
        <strain evidence="2">PI 553951</strain>
    </source>
</reference>
<feature type="transmembrane region" description="Helical" evidence="1">
    <location>
        <begin position="30"/>
        <end position="52"/>
    </location>
</feature>
<dbReference type="Proteomes" id="UP001457282">
    <property type="component" value="Unassembled WGS sequence"/>
</dbReference>
<gene>
    <name evidence="2" type="ORF">M0R45_005980</name>
</gene>
<evidence type="ECO:0000313" key="3">
    <source>
        <dbReference type="Proteomes" id="UP001457282"/>
    </source>
</evidence>
<evidence type="ECO:0000256" key="1">
    <source>
        <dbReference type="SAM" id="Phobius"/>
    </source>
</evidence>
<evidence type="ECO:0000313" key="2">
    <source>
        <dbReference type="EMBL" id="KAK9950493.1"/>
    </source>
</evidence>
<keyword evidence="3" id="KW-1185">Reference proteome</keyword>